<feature type="compositionally biased region" description="Low complexity" evidence="1">
    <location>
        <begin position="40"/>
        <end position="60"/>
    </location>
</feature>
<evidence type="ECO:0000313" key="3">
    <source>
        <dbReference type="EMBL" id="UWX75409.1"/>
    </source>
</evidence>
<dbReference type="Proteomes" id="UP000029590">
    <property type="component" value="Unassembled WGS sequence"/>
</dbReference>
<feature type="region of interest" description="Disordered" evidence="1">
    <location>
        <begin position="91"/>
        <end position="112"/>
    </location>
</feature>
<evidence type="ECO:0000313" key="5">
    <source>
        <dbReference type="Proteomes" id="UP001059745"/>
    </source>
</evidence>
<reference evidence="2 4" key="1">
    <citation type="submission" date="2014-04" db="EMBL/GenBank/DDBJ databases">
        <authorList>
            <person name="Bishop-Lilly K.A."/>
            <person name="Broomall S.M."/>
            <person name="Chain P.S."/>
            <person name="Chertkov O."/>
            <person name="Coyne S.R."/>
            <person name="Daligault H.E."/>
            <person name="Davenport K.W."/>
            <person name="Erkkila T."/>
            <person name="Frey K.G."/>
            <person name="Gibbons H.S."/>
            <person name="Gu W."/>
            <person name="Jaissle J."/>
            <person name="Johnson S.L."/>
            <person name="Koroleva G.I."/>
            <person name="Ladner J.T."/>
            <person name="Lo C.-C."/>
            <person name="Minogue T.D."/>
            <person name="Munk C."/>
            <person name="Palacios G.F."/>
            <person name="Redden C.L."/>
            <person name="Rosenzweig C.N."/>
            <person name="Scholz M.B."/>
            <person name="Teshima H."/>
            <person name="Xu Y."/>
        </authorList>
    </citation>
    <scope>NUCLEOTIDE SEQUENCE [LARGE SCALE GENOMIC DNA]</scope>
    <source>
        <strain evidence="4">gladioli</strain>
        <strain evidence="2">Gladioli</strain>
    </source>
</reference>
<dbReference type="Proteomes" id="UP001059745">
    <property type="component" value="Plasmid unnamed2"/>
</dbReference>
<name>A0AAW3FC88_BURGA</name>
<sequence>MTALDYSVSTAAAQWLTVVRTLRRHVLGDGAALRGSPRCGGDADASATTASGAGLSTASDPIVEPNRTAADPFGSLGGIVSSTPQAVGFQHEADGAQSGPGIGQTRPHSPRPGCLATWQWADSTRAGLGRGVPASAP</sequence>
<gene>
    <name evidence="2" type="ORF">DM48_7951</name>
    <name evidence="3" type="ORF">NYZ96_35870</name>
</gene>
<dbReference type="EMBL" id="JPGG01000012">
    <property type="protein sequence ID" value="KGC20353.1"/>
    <property type="molecule type" value="Genomic_DNA"/>
</dbReference>
<feature type="region of interest" description="Disordered" evidence="1">
    <location>
        <begin position="31"/>
        <end position="76"/>
    </location>
</feature>
<evidence type="ECO:0000313" key="4">
    <source>
        <dbReference type="Proteomes" id="UP000029590"/>
    </source>
</evidence>
<evidence type="ECO:0000256" key="1">
    <source>
        <dbReference type="SAM" id="MobiDB-lite"/>
    </source>
</evidence>
<dbReference type="RefSeq" id="WP_036057583.1">
    <property type="nucleotide sequence ID" value="NZ_CADEQK010000044.1"/>
</dbReference>
<evidence type="ECO:0000313" key="2">
    <source>
        <dbReference type="EMBL" id="KGC20353.1"/>
    </source>
</evidence>
<organism evidence="2 4">
    <name type="scientific">Burkholderia gladioli</name>
    <name type="common">Pseudomonas marginata</name>
    <name type="synonym">Phytomonas marginata</name>
    <dbReference type="NCBI Taxonomy" id="28095"/>
    <lineage>
        <taxon>Bacteria</taxon>
        <taxon>Pseudomonadati</taxon>
        <taxon>Pseudomonadota</taxon>
        <taxon>Betaproteobacteria</taxon>
        <taxon>Burkholderiales</taxon>
        <taxon>Burkholderiaceae</taxon>
        <taxon>Burkholderia</taxon>
    </lineage>
</organism>
<reference evidence="3" key="2">
    <citation type="submission" date="2022-09" db="EMBL/GenBank/DDBJ databases">
        <title>Genomic of Burkholderia gladioli.</title>
        <authorList>
            <person name="Wu H."/>
        </authorList>
    </citation>
    <scope>NUCLEOTIDE SEQUENCE</scope>
    <source>
        <strain evidence="3">ZN-S4</strain>
        <plasmid evidence="3">unnamed2</plasmid>
    </source>
</reference>
<proteinExistence type="predicted"/>
<dbReference type="AlphaFoldDB" id="A0AAW3FC88"/>
<dbReference type="EMBL" id="CP104217">
    <property type="protein sequence ID" value="UWX75409.1"/>
    <property type="molecule type" value="Genomic_DNA"/>
</dbReference>
<keyword evidence="3" id="KW-0614">Plasmid</keyword>
<geneLocation type="plasmid" evidence="3 5">
    <name>unnamed2</name>
</geneLocation>
<dbReference type="KEGG" id="bgo:BM43_7527"/>
<accession>A0AAW3FC88</accession>
<protein>
    <submittedName>
        <fullName evidence="2">Uncharacterized protein</fullName>
    </submittedName>
</protein>